<dbReference type="InterPro" id="IPR055357">
    <property type="entry name" value="LRR_At1g61320_AtMIF1"/>
</dbReference>
<comment type="caution">
    <text evidence="3">The sequence shown here is derived from an EMBL/GenBank/DDBJ whole genome shotgun (WGS) entry which is preliminary data.</text>
</comment>
<feature type="domain" description="F-box" evidence="2">
    <location>
        <begin position="498"/>
        <end position="547"/>
    </location>
</feature>
<dbReference type="Pfam" id="PF23622">
    <property type="entry name" value="LRR_At1g61320_AtMIF1"/>
    <property type="match status" value="1"/>
</dbReference>
<dbReference type="SUPFAM" id="SSF52047">
    <property type="entry name" value="RNI-like"/>
    <property type="match status" value="2"/>
</dbReference>
<dbReference type="PROSITE" id="PS50181">
    <property type="entry name" value="FBOX"/>
    <property type="match status" value="1"/>
</dbReference>
<keyword evidence="4" id="KW-1185">Reference proteome</keyword>
<feature type="region of interest" description="Disordered" evidence="1">
    <location>
        <begin position="421"/>
        <end position="443"/>
    </location>
</feature>
<protein>
    <recommendedName>
        <fullName evidence="2">F-box domain-containing protein</fullName>
    </recommendedName>
</protein>
<evidence type="ECO:0000313" key="4">
    <source>
        <dbReference type="Proteomes" id="UP001396334"/>
    </source>
</evidence>
<evidence type="ECO:0000259" key="2">
    <source>
        <dbReference type="PROSITE" id="PS50181"/>
    </source>
</evidence>
<dbReference type="SUPFAM" id="SSF81383">
    <property type="entry name" value="F-box domain"/>
    <property type="match status" value="1"/>
</dbReference>
<dbReference type="PANTHER" id="PTHR31900:SF27">
    <property type="entry name" value="FBD DOMAIN-CONTAINING PROTEIN"/>
    <property type="match status" value="1"/>
</dbReference>
<dbReference type="Gene3D" id="3.80.10.10">
    <property type="entry name" value="Ribonuclease Inhibitor"/>
    <property type="match status" value="2"/>
</dbReference>
<evidence type="ECO:0000256" key="1">
    <source>
        <dbReference type="SAM" id="MobiDB-lite"/>
    </source>
</evidence>
<dbReference type="InterPro" id="IPR053781">
    <property type="entry name" value="F-box_AtFBL13-like"/>
</dbReference>
<sequence length="1018" mass="115862">MKVPMNVCLPNLRTLHLSYLRIVDDPSFLRLISGCPVLEDLGICDCSIDDSSELSISSLSLKSLVLDFDTLVDISTYRGRNDFDHTIVIDAPSLVYFEYFCLAAAGYTLNMGSLETADITIFHYSDEDRERSVGLLQGICNAQVLRLSVTDFDALLFRPPPVPVLAFNNLVELKFMNPCEYRMVSVTWTVEFLCCAPNLKTFTLVLGGADVEFESLPEEVPSCLLYHLKEISIIHYRGVTHMFEIVIYFLKHASVLEKLAVSSINALHECGSSKGYTLRIIECLEKADEQSATLLQGICSVRTLLFRMRLDSGIAFHNLFELEFKNPCETWIVEFLHCAPNLKTLTLDLTDVDRTCSMNARPTIRELVRWKQSSDEWCKLNSDSVISVGSEASTCGDVVRDAINRWLIGYARCLCTIRPNPLSSSSAASSSKKKEKANRPFRRQLSPPLAAVSDINSAPSCRLSNIFSEVSNLEPQKQSRKLSDFCHRPSNRPQAKHEGLLDSLPDSILCHILSFLPTKDAVRTSILSSRWRYIFTSSISKLDFSDCLSDSQVPKEHTDFKRFIDRLFFDPKYLRLECFRVNDLWVYDGVDELDAGFLTIYNWLCAALWRGVKEIDIQLFTVYLRRFQTRLFTCSSLVTLKLHLLGGEMKVPINVCLPNLGTLRLSDMEFVDGCSFLRLISGCPVLEDLGLFNCFLNDPSELNIHSLSLQRLVLDYESSLYVTRRRLDSAIVIDAPSLVYFRYFCFVVKGYTLRDMESLEKADIIIFLFRDEDHERSSTLLQGICNVQVLHLTIHDYVLSHVRTPLDSVLAFPNLVELEFKNSRGDSEVSVTTWIVEFLHCAPNLNTLVLDLADAGRVFESPPEEVPSCLLYHLKEISIVSFKGDTHMFEMVSYFLNHSLVLEKLVMKNIDVPQELGEGYALSNMESLEKAYIRIIHFGNMDCDRSAVRLLQGICNVWSLHLIVDGPGEPHLRTRLDSMLAFHYLFELEFTDPYRCWKGTWIVEFLDCTPNLERLVLD</sequence>
<dbReference type="Pfam" id="PF08387">
    <property type="entry name" value="FBD"/>
    <property type="match status" value="1"/>
</dbReference>
<reference evidence="3 4" key="1">
    <citation type="journal article" date="2024" name="G3 (Bethesda)">
        <title>Genome assembly of Hibiscus sabdariffa L. provides insights into metabolisms of medicinal natural products.</title>
        <authorList>
            <person name="Kim T."/>
        </authorList>
    </citation>
    <scope>NUCLEOTIDE SEQUENCE [LARGE SCALE GENOMIC DNA]</scope>
    <source>
        <strain evidence="3">TK-2024</strain>
        <tissue evidence="3">Old leaves</tissue>
    </source>
</reference>
<dbReference type="EMBL" id="JBBPBN010000181">
    <property type="protein sequence ID" value="KAK8973722.1"/>
    <property type="molecule type" value="Genomic_DNA"/>
</dbReference>
<evidence type="ECO:0000313" key="3">
    <source>
        <dbReference type="EMBL" id="KAK8973722.1"/>
    </source>
</evidence>
<accession>A0ABR2NC31</accession>
<feature type="compositionally biased region" description="Basic residues" evidence="1">
    <location>
        <begin position="431"/>
        <end position="442"/>
    </location>
</feature>
<dbReference type="InterPro" id="IPR032675">
    <property type="entry name" value="LRR_dom_sf"/>
</dbReference>
<dbReference type="InterPro" id="IPR050232">
    <property type="entry name" value="FBL13/AtMIF1-like"/>
</dbReference>
<dbReference type="Pfam" id="PF24758">
    <property type="entry name" value="LRR_At5g56370"/>
    <property type="match status" value="1"/>
</dbReference>
<dbReference type="InterPro" id="IPR001810">
    <property type="entry name" value="F-box_dom"/>
</dbReference>
<dbReference type="Proteomes" id="UP001396334">
    <property type="component" value="Unassembled WGS sequence"/>
</dbReference>
<dbReference type="InterPro" id="IPR036047">
    <property type="entry name" value="F-box-like_dom_sf"/>
</dbReference>
<proteinExistence type="predicted"/>
<dbReference type="SMART" id="SM00579">
    <property type="entry name" value="FBD"/>
    <property type="match status" value="2"/>
</dbReference>
<dbReference type="PANTHER" id="PTHR31900">
    <property type="entry name" value="F-BOX/RNI SUPERFAMILY PROTEIN-RELATED"/>
    <property type="match status" value="1"/>
</dbReference>
<gene>
    <name evidence="3" type="ORF">V6N11_084418</name>
</gene>
<dbReference type="Gene3D" id="1.20.1280.50">
    <property type="match status" value="1"/>
</dbReference>
<dbReference type="InterPro" id="IPR006566">
    <property type="entry name" value="FBD"/>
</dbReference>
<dbReference type="InterPro" id="IPR055411">
    <property type="entry name" value="LRR_FXL15/At3g58940/PEG3-like"/>
</dbReference>
<dbReference type="SMART" id="SM00256">
    <property type="entry name" value="FBOX"/>
    <property type="match status" value="1"/>
</dbReference>
<dbReference type="CDD" id="cd22160">
    <property type="entry name" value="F-box_AtFBL13-like"/>
    <property type="match status" value="1"/>
</dbReference>
<name>A0ABR2NC31_9ROSI</name>
<dbReference type="Pfam" id="PF00646">
    <property type="entry name" value="F-box"/>
    <property type="match status" value="1"/>
</dbReference>
<organism evidence="3 4">
    <name type="scientific">Hibiscus sabdariffa</name>
    <name type="common">roselle</name>
    <dbReference type="NCBI Taxonomy" id="183260"/>
    <lineage>
        <taxon>Eukaryota</taxon>
        <taxon>Viridiplantae</taxon>
        <taxon>Streptophyta</taxon>
        <taxon>Embryophyta</taxon>
        <taxon>Tracheophyta</taxon>
        <taxon>Spermatophyta</taxon>
        <taxon>Magnoliopsida</taxon>
        <taxon>eudicotyledons</taxon>
        <taxon>Gunneridae</taxon>
        <taxon>Pentapetalae</taxon>
        <taxon>rosids</taxon>
        <taxon>malvids</taxon>
        <taxon>Malvales</taxon>
        <taxon>Malvaceae</taxon>
        <taxon>Malvoideae</taxon>
        <taxon>Hibiscus</taxon>
    </lineage>
</organism>